<comment type="caution">
    <text evidence="3">The sequence shown here is derived from an EMBL/GenBank/DDBJ whole genome shotgun (WGS) entry which is preliminary data.</text>
</comment>
<proteinExistence type="predicted"/>
<evidence type="ECO:0000313" key="4">
    <source>
        <dbReference type="Proteomes" id="UP000638986"/>
    </source>
</evidence>
<dbReference type="SUPFAM" id="SSF53756">
    <property type="entry name" value="UDP-Glycosyltransferase/glycogen phosphorylase"/>
    <property type="match status" value="1"/>
</dbReference>
<dbReference type="RefSeq" id="WP_197871178.1">
    <property type="nucleotide sequence ID" value="NZ_JADTXM010000003.1"/>
</dbReference>
<dbReference type="Gene3D" id="3.40.50.2000">
    <property type="entry name" value="Glycogen Phosphorylase B"/>
    <property type="match status" value="2"/>
</dbReference>
<accession>A0ABS0MMS8</accession>
<keyword evidence="1" id="KW-0808">Transferase</keyword>
<dbReference type="CDD" id="cd03809">
    <property type="entry name" value="GT4_MtfB-like"/>
    <property type="match status" value="1"/>
</dbReference>
<dbReference type="PANTHER" id="PTHR46401">
    <property type="entry name" value="GLYCOSYLTRANSFERASE WBBK-RELATED"/>
    <property type="match status" value="1"/>
</dbReference>
<gene>
    <name evidence="3" type="ORF">I5Q09_04925</name>
</gene>
<reference evidence="3 4" key="1">
    <citation type="submission" date="2020-11" db="EMBL/GenBank/DDBJ databases">
        <title>Enhanced detection system for hospital associated transmission using whole genome sequencing surveillance.</title>
        <authorList>
            <person name="Harrison L.H."/>
            <person name="Van Tyne D."/>
            <person name="Marsh J.W."/>
            <person name="Griffith M.P."/>
            <person name="Snyder D.J."/>
            <person name="Cooper V.S."/>
            <person name="Mustapha M."/>
        </authorList>
    </citation>
    <scope>NUCLEOTIDE SEQUENCE [LARGE SCALE GENOMIC DNA]</scope>
    <source>
        <strain evidence="3 4">PSB00013</strain>
    </source>
</reference>
<dbReference type="Pfam" id="PF00534">
    <property type="entry name" value="Glycos_transf_1"/>
    <property type="match status" value="1"/>
</dbReference>
<dbReference type="EMBL" id="JADTXM010000003">
    <property type="protein sequence ID" value="MBH3438025.1"/>
    <property type="molecule type" value="Genomic_DNA"/>
</dbReference>
<evidence type="ECO:0000256" key="1">
    <source>
        <dbReference type="ARBA" id="ARBA00022679"/>
    </source>
</evidence>
<feature type="domain" description="Glycosyl transferase family 1" evidence="2">
    <location>
        <begin position="211"/>
        <end position="361"/>
    </location>
</feature>
<dbReference type="Proteomes" id="UP000638986">
    <property type="component" value="Unassembled WGS sequence"/>
</dbReference>
<name>A0ABS0MMS8_PSELU</name>
<evidence type="ECO:0000313" key="3">
    <source>
        <dbReference type="EMBL" id="MBH3438025.1"/>
    </source>
</evidence>
<dbReference type="PANTHER" id="PTHR46401:SF2">
    <property type="entry name" value="GLYCOSYLTRANSFERASE WBBK-RELATED"/>
    <property type="match status" value="1"/>
</dbReference>
<sequence>MKVFVTVNVLKPPLTGIGRYTLQLLEQLLNHPEIEDIKGFGDQGFLDRIAIAELVSRLNSQESPSAAQVRGGKLRRWLGHRSFLRRLYRLQLQHRLKTHLSTLKGYVYWEPGYFLLPFQGPCISTLYDLSHIRHPEMHPRARIVEMSRLLPQTLAQATRLITISNFTRQELIDELEPKQPIDLVSPGVADTFITIDAVQRQACRDAYALPERYILSVATLEPRKNLSGLLKAYAQLPEAMRQTYPLVLAGAPGWHGEELNALIIHLREAGELLYLGYVDQAYIPSLYANASLMVYPSFYEGYGMPIAEAMATGCPVITSNCSSMPEVAGDAAILIDPYDIQSITLAIAEVLTNTSRQNLMRKLGLQRAEEMSWKQRCEALVKSLKAAQTDYEYVIY</sequence>
<protein>
    <submittedName>
        <fullName evidence="3">Glycosyltransferase family 4 protein</fullName>
    </submittedName>
</protein>
<dbReference type="InterPro" id="IPR001296">
    <property type="entry name" value="Glyco_trans_1"/>
</dbReference>
<evidence type="ECO:0000259" key="2">
    <source>
        <dbReference type="Pfam" id="PF00534"/>
    </source>
</evidence>
<organism evidence="3 4">
    <name type="scientific">Pseudomonas luteola</name>
    <dbReference type="NCBI Taxonomy" id="47886"/>
    <lineage>
        <taxon>Bacteria</taxon>
        <taxon>Pseudomonadati</taxon>
        <taxon>Pseudomonadota</taxon>
        <taxon>Gammaproteobacteria</taxon>
        <taxon>Pseudomonadales</taxon>
        <taxon>Pseudomonadaceae</taxon>
        <taxon>Pseudomonas</taxon>
    </lineage>
</organism>